<proteinExistence type="predicted"/>
<reference evidence="14" key="1">
    <citation type="submission" date="2020-07" db="EMBL/GenBank/DDBJ databases">
        <title>Huge and variable diversity of episymbiotic CPR bacteria and DPANN archaea in groundwater ecosystems.</title>
        <authorList>
            <person name="He C.Y."/>
            <person name="Keren R."/>
            <person name="Whittaker M."/>
            <person name="Farag I.F."/>
            <person name="Doudna J."/>
            <person name="Cate J.H.D."/>
            <person name="Banfield J.F."/>
        </authorList>
    </citation>
    <scope>NUCLEOTIDE SEQUENCE</scope>
    <source>
        <strain evidence="14">NC_groundwater_763_Ag_S-0.2um_68_21</strain>
    </source>
</reference>
<feature type="domain" description="Tetrahaem cytochrome" evidence="13">
    <location>
        <begin position="62"/>
        <end position="183"/>
    </location>
</feature>
<dbReference type="Proteomes" id="UP000782312">
    <property type="component" value="Unassembled WGS sequence"/>
</dbReference>
<evidence type="ECO:0000256" key="9">
    <source>
        <dbReference type="SAM" id="Coils"/>
    </source>
</evidence>
<feature type="transmembrane region" description="Helical" evidence="10">
    <location>
        <begin position="400"/>
        <end position="419"/>
    </location>
</feature>
<feature type="signal peptide" evidence="11">
    <location>
        <begin position="1"/>
        <end position="29"/>
    </location>
</feature>
<evidence type="ECO:0000256" key="7">
    <source>
        <dbReference type="ARBA" id="ARBA00022982"/>
    </source>
</evidence>
<keyword evidence="6 11" id="KW-0732">Signal</keyword>
<comment type="cofactor">
    <cofactor evidence="1">
        <name>heme c</name>
        <dbReference type="ChEBI" id="CHEBI:61717"/>
    </cofactor>
</comment>
<gene>
    <name evidence="14" type="ORF">HYZ11_02550</name>
</gene>
<keyword evidence="5" id="KW-0479">Metal-binding</keyword>
<dbReference type="PANTHER" id="PTHR35038">
    <property type="entry name" value="DISSIMILATORY SULFITE REDUCTASE SIRA"/>
    <property type="match status" value="1"/>
</dbReference>
<dbReference type="SUPFAM" id="SSF48695">
    <property type="entry name" value="Multiheme cytochromes"/>
    <property type="match status" value="1"/>
</dbReference>
<dbReference type="PANTHER" id="PTHR35038:SF6">
    <property type="entry name" value="SURFACE LOCALIZED DECAHEME CYTOCHROME C LIPOPROTEIN"/>
    <property type="match status" value="1"/>
</dbReference>
<dbReference type="Pfam" id="PF13435">
    <property type="entry name" value="Cytochrome_C554"/>
    <property type="match status" value="1"/>
</dbReference>
<dbReference type="EMBL" id="JACPUR010000004">
    <property type="protein sequence ID" value="MBI3126467.1"/>
    <property type="molecule type" value="Genomic_DNA"/>
</dbReference>
<accession>A0A932HYF6</accession>
<feature type="coiled-coil region" evidence="9">
    <location>
        <begin position="309"/>
        <end position="336"/>
    </location>
</feature>
<evidence type="ECO:0000256" key="6">
    <source>
        <dbReference type="ARBA" id="ARBA00022729"/>
    </source>
</evidence>
<evidence type="ECO:0000256" key="10">
    <source>
        <dbReference type="SAM" id="Phobius"/>
    </source>
</evidence>
<comment type="subcellular location">
    <subcellularLocation>
        <location evidence="2">Cell envelope</location>
    </subcellularLocation>
</comment>
<evidence type="ECO:0000256" key="2">
    <source>
        <dbReference type="ARBA" id="ARBA00004196"/>
    </source>
</evidence>
<evidence type="ECO:0000256" key="1">
    <source>
        <dbReference type="ARBA" id="ARBA00001926"/>
    </source>
</evidence>
<evidence type="ECO:0000256" key="3">
    <source>
        <dbReference type="ARBA" id="ARBA00022448"/>
    </source>
</evidence>
<dbReference type="GO" id="GO:0016491">
    <property type="term" value="F:oxidoreductase activity"/>
    <property type="evidence" value="ECO:0007669"/>
    <property type="project" value="TreeGrafter"/>
</dbReference>
<evidence type="ECO:0000256" key="8">
    <source>
        <dbReference type="ARBA" id="ARBA00023004"/>
    </source>
</evidence>
<keyword evidence="10" id="KW-1133">Transmembrane helix</keyword>
<evidence type="ECO:0000313" key="14">
    <source>
        <dbReference type="EMBL" id="MBI3126467.1"/>
    </source>
</evidence>
<keyword evidence="10" id="KW-0812">Transmembrane</keyword>
<dbReference type="GO" id="GO:0046872">
    <property type="term" value="F:metal ion binding"/>
    <property type="evidence" value="ECO:0007669"/>
    <property type="project" value="UniProtKB-KW"/>
</dbReference>
<feature type="domain" description="Cytochrome c-552/4" evidence="12">
    <location>
        <begin position="242"/>
        <end position="307"/>
    </location>
</feature>
<dbReference type="GO" id="GO:0030313">
    <property type="term" value="C:cell envelope"/>
    <property type="evidence" value="ECO:0007669"/>
    <property type="project" value="UniProtKB-SubCell"/>
</dbReference>
<evidence type="ECO:0000313" key="15">
    <source>
        <dbReference type="Proteomes" id="UP000782312"/>
    </source>
</evidence>
<keyword evidence="3" id="KW-0813">Transport</keyword>
<keyword evidence="10" id="KW-0472">Membrane</keyword>
<organism evidence="14 15">
    <name type="scientific">Tectimicrobiota bacterium</name>
    <dbReference type="NCBI Taxonomy" id="2528274"/>
    <lineage>
        <taxon>Bacteria</taxon>
        <taxon>Pseudomonadati</taxon>
        <taxon>Nitrospinota/Tectimicrobiota group</taxon>
        <taxon>Candidatus Tectimicrobiota</taxon>
    </lineage>
</organism>
<dbReference type="AlphaFoldDB" id="A0A932HYF6"/>
<keyword evidence="9" id="KW-0175">Coiled coil</keyword>
<evidence type="ECO:0000256" key="5">
    <source>
        <dbReference type="ARBA" id="ARBA00022723"/>
    </source>
</evidence>
<name>A0A932HYF6_UNCTE</name>
<evidence type="ECO:0000259" key="13">
    <source>
        <dbReference type="Pfam" id="PF14537"/>
    </source>
</evidence>
<dbReference type="Pfam" id="PF14537">
    <property type="entry name" value="Cytochrom_c3_2"/>
    <property type="match status" value="1"/>
</dbReference>
<keyword evidence="8" id="KW-0408">Iron</keyword>
<dbReference type="InterPro" id="IPR051829">
    <property type="entry name" value="Multiheme_Cytochr_ET"/>
</dbReference>
<protein>
    <submittedName>
        <fullName evidence="14">Cytochrome c3 family protein</fullName>
    </submittedName>
</protein>
<dbReference type="InterPro" id="IPR023155">
    <property type="entry name" value="Cyt_c-552/4"/>
</dbReference>
<evidence type="ECO:0000256" key="11">
    <source>
        <dbReference type="SAM" id="SignalP"/>
    </source>
</evidence>
<sequence length="430" mass="46462">MRARSWMKQALWLTGASAVLLLASSDAGAAAPAAPRVDTCVQCHRALPAKLGAPAAAMANDIHAQKGLSCVNCHGGDPASFDIKIAKSKEKGYIGRPKPAQIPALCDKCHGDLAFMRRFNPSIAVDQFKAYQTSVHGKRLAQGDVKVATCASCHGAHGILPAAHANSSVYAPSVAKTCARCHSDKEYMKDYKIPTNQLENYLQSVHADLLINKRELSAPSCNDCHGNHGAFPPAVDSVSGMCGQCHVNNRDLFVKSPHKAAFEKMKVPECVVCHSNHKVVRVSEEMIGDTRPALCVMCHPPGSQPLKVAAGMRKRIEDLKGLIQRATSELDAAEHRGMEVSEAKFSMKEARTTLIKVRTQVHSLALKEVEKEAEGGTKIAKSALATALAAIEEFYARRRWVILPIILTVLMAGLLFLKLREVEGGPRGRT</sequence>
<evidence type="ECO:0000259" key="12">
    <source>
        <dbReference type="Pfam" id="PF13435"/>
    </source>
</evidence>
<feature type="chain" id="PRO_5037955793" evidence="11">
    <location>
        <begin position="30"/>
        <end position="430"/>
    </location>
</feature>
<dbReference type="Gene3D" id="3.90.10.10">
    <property type="entry name" value="Cytochrome C3"/>
    <property type="match status" value="1"/>
</dbReference>
<comment type="caution">
    <text evidence="14">The sequence shown here is derived from an EMBL/GenBank/DDBJ whole genome shotgun (WGS) entry which is preliminary data.</text>
</comment>
<evidence type="ECO:0000256" key="4">
    <source>
        <dbReference type="ARBA" id="ARBA00022617"/>
    </source>
</evidence>
<keyword evidence="7" id="KW-0249">Electron transport</keyword>
<dbReference type="InterPro" id="IPR036280">
    <property type="entry name" value="Multihaem_cyt_sf"/>
</dbReference>
<dbReference type="Gene3D" id="1.10.780.10">
    <property type="entry name" value="Hydroxylamine Oxidoreductase, Chain A, domain 1"/>
    <property type="match status" value="1"/>
</dbReference>
<dbReference type="InterPro" id="IPR012286">
    <property type="entry name" value="Tetrahaem_cytochrome"/>
</dbReference>
<keyword evidence="4" id="KW-0349">Heme</keyword>